<evidence type="ECO:0000256" key="4">
    <source>
        <dbReference type="ARBA" id="ARBA00022485"/>
    </source>
</evidence>
<keyword evidence="6" id="KW-0677">Repeat</keyword>
<comment type="cofactor">
    <cofactor evidence="1">
        <name>[4Fe-4S] cluster</name>
        <dbReference type="ChEBI" id="CHEBI:49883"/>
    </cofactor>
</comment>
<evidence type="ECO:0000313" key="11">
    <source>
        <dbReference type="EMBL" id="AOO65827.1"/>
    </source>
</evidence>
<dbReference type="GO" id="GO:0016491">
    <property type="term" value="F:oxidoreductase activity"/>
    <property type="evidence" value="ECO:0007669"/>
    <property type="project" value="UniProtKB-KW"/>
</dbReference>
<dbReference type="InterPro" id="IPR050954">
    <property type="entry name" value="ET_IronSulfur_Cluster-Binding"/>
</dbReference>
<feature type="domain" description="4Fe-4S ferredoxin-type" evidence="10">
    <location>
        <begin position="94"/>
        <end position="123"/>
    </location>
</feature>
<dbReference type="KEGG" id="shal:SHALO_2056"/>
<dbReference type="Pfam" id="PF13247">
    <property type="entry name" value="Fer4_11"/>
    <property type="match status" value="1"/>
</dbReference>
<dbReference type="CDD" id="cd16371">
    <property type="entry name" value="DMSOR_beta_like"/>
    <property type="match status" value="1"/>
</dbReference>
<dbReference type="Gene3D" id="3.30.70.20">
    <property type="match status" value="2"/>
</dbReference>
<keyword evidence="7" id="KW-0249">Electron transport</keyword>
<dbReference type="InterPro" id="IPR017900">
    <property type="entry name" value="4Fe4S_Fe_S_CS"/>
</dbReference>
<evidence type="ECO:0000256" key="8">
    <source>
        <dbReference type="ARBA" id="ARBA00023004"/>
    </source>
</evidence>
<evidence type="ECO:0000256" key="5">
    <source>
        <dbReference type="ARBA" id="ARBA00022723"/>
    </source>
</evidence>
<keyword evidence="3" id="KW-0813">Transport</keyword>
<keyword evidence="12" id="KW-1185">Reference proteome</keyword>
<evidence type="ECO:0000256" key="7">
    <source>
        <dbReference type="ARBA" id="ARBA00022982"/>
    </source>
</evidence>
<reference evidence="12" key="1">
    <citation type="submission" date="2016-08" db="EMBL/GenBank/DDBJ databases">
        <title>Complete genome sequence of the organohalide-respiring Epsilonproteobacterium Sulfurospirillum halorespirans.</title>
        <authorList>
            <person name="Goris T."/>
            <person name="Zimmermann J."/>
            <person name="Schenz B."/>
            <person name="Lemos M."/>
            <person name="Hackermueller J."/>
            <person name="Diekert G."/>
        </authorList>
    </citation>
    <scope>NUCLEOTIDE SEQUENCE [LARGE SCALE GENOMIC DNA]</scope>
    <source>
        <strain>DSM 13726</strain>
        <strain evidence="12">PCE-M2</strain>
    </source>
</reference>
<keyword evidence="5" id="KW-0479">Metal-binding</keyword>
<gene>
    <name evidence="11" type="ORF">SHALO_2056</name>
</gene>
<keyword evidence="9" id="KW-0411">Iron-sulfur</keyword>
<dbReference type="AlphaFoldDB" id="A0A1D7TLE9"/>
<dbReference type="GO" id="GO:0046872">
    <property type="term" value="F:metal ion binding"/>
    <property type="evidence" value="ECO:0007669"/>
    <property type="project" value="UniProtKB-KW"/>
</dbReference>
<evidence type="ECO:0000259" key="10">
    <source>
        <dbReference type="PROSITE" id="PS51379"/>
    </source>
</evidence>
<evidence type="ECO:0000256" key="2">
    <source>
        <dbReference type="ARBA" id="ARBA00003584"/>
    </source>
</evidence>
<dbReference type="Proteomes" id="UP000094609">
    <property type="component" value="Chromosome"/>
</dbReference>
<dbReference type="InterPro" id="IPR017896">
    <property type="entry name" value="4Fe4S_Fe-S-bd"/>
</dbReference>
<dbReference type="PANTHER" id="PTHR43177:SF5">
    <property type="entry name" value="ANAEROBIC DIMETHYL SULFOXIDE REDUCTASE CHAIN B-RELATED"/>
    <property type="match status" value="1"/>
</dbReference>
<dbReference type="PATRIC" id="fig|1193502.14.peg.2089"/>
<dbReference type="EC" id="1.8.5.3" evidence="11"/>
<proteinExistence type="predicted"/>
<protein>
    <submittedName>
        <fullName evidence="11">Dimethylsulfoxide reductase DmsB</fullName>
        <ecNumber evidence="11">1.8.5.3</ecNumber>
    </submittedName>
</protein>
<dbReference type="STRING" id="1193502.SHALO_2056"/>
<keyword evidence="4" id="KW-0004">4Fe-4S</keyword>
<sequence>MEKNKHFGFYLDQTRCVGCRTCQLACKDYHDSPIGVSYRRVSEYEGGSWIKNENNLLQPFNVFVYYSSIACNHCDDPACTKACPTGAMHMGDYGIVDVDTSKCIGCKSCAMACPYGAPQFNAHTGHMSKCNGCQERLDEGMMPICVDACPFRAIEAGPISELREKHGQIASVAPLPAYEITRPNLCIKPEKNAQPSNKGNGTAHLPQTLSEVSYDIV</sequence>
<evidence type="ECO:0000256" key="6">
    <source>
        <dbReference type="ARBA" id="ARBA00022737"/>
    </source>
</evidence>
<organism evidence="11 12">
    <name type="scientific">Sulfurospirillum halorespirans DSM 13726</name>
    <dbReference type="NCBI Taxonomy" id="1193502"/>
    <lineage>
        <taxon>Bacteria</taxon>
        <taxon>Pseudomonadati</taxon>
        <taxon>Campylobacterota</taxon>
        <taxon>Epsilonproteobacteria</taxon>
        <taxon>Campylobacterales</taxon>
        <taxon>Sulfurospirillaceae</taxon>
        <taxon>Sulfurospirillum</taxon>
    </lineage>
</organism>
<dbReference type="SUPFAM" id="SSF54862">
    <property type="entry name" value="4Fe-4S ferredoxins"/>
    <property type="match status" value="1"/>
</dbReference>
<dbReference type="PANTHER" id="PTHR43177">
    <property type="entry name" value="PROTEIN NRFC"/>
    <property type="match status" value="1"/>
</dbReference>
<feature type="domain" description="4Fe-4S ferredoxin-type" evidence="10">
    <location>
        <begin position="61"/>
        <end position="93"/>
    </location>
</feature>
<dbReference type="PROSITE" id="PS00198">
    <property type="entry name" value="4FE4S_FER_1"/>
    <property type="match status" value="1"/>
</dbReference>
<name>A0A1D7TLE9_9BACT</name>
<evidence type="ECO:0000313" key="12">
    <source>
        <dbReference type="Proteomes" id="UP000094609"/>
    </source>
</evidence>
<comment type="function">
    <text evidence="2">Electron transfer subunit of the terminal reductase during anaerobic growth on various sulfoxide and N-oxide compounds.</text>
</comment>
<evidence type="ECO:0000256" key="3">
    <source>
        <dbReference type="ARBA" id="ARBA00022448"/>
    </source>
</evidence>
<keyword evidence="8" id="KW-0408">Iron</keyword>
<dbReference type="EMBL" id="CP017111">
    <property type="protein sequence ID" value="AOO65827.1"/>
    <property type="molecule type" value="Genomic_DNA"/>
</dbReference>
<evidence type="ECO:0000256" key="9">
    <source>
        <dbReference type="ARBA" id="ARBA00023014"/>
    </source>
</evidence>
<dbReference type="NCBIfam" id="TIGR02951">
    <property type="entry name" value="DMSO_dmsB"/>
    <property type="match status" value="1"/>
</dbReference>
<feature type="domain" description="4Fe-4S ferredoxin-type" evidence="10">
    <location>
        <begin position="7"/>
        <end position="26"/>
    </location>
</feature>
<dbReference type="RefSeq" id="WP_069478460.1">
    <property type="nucleotide sequence ID" value="NZ_CP017111.1"/>
</dbReference>
<keyword evidence="11" id="KW-0560">Oxidoreductase</keyword>
<accession>A0A1D7TLE9</accession>
<dbReference type="PROSITE" id="PS51379">
    <property type="entry name" value="4FE4S_FER_2"/>
    <property type="match status" value="3"/>
</dbReference>
<dbReference type="Pfam" id="PF12800">
    <property type="entry name" value="Fer4_4"/>
    <property type="match status" value="1"/>
</dbReference>
<dbReference type="InterPro" id="IPR014297">
    <property type="entry name" value="DMSO_DmsB"/>
</dbReference>
<evidence type="ECO:0000256" key="1">
    <source>
        <dbReference type="ARBA" id="ARBA00001966"/>
    </source>
</evidence>
<dbReference type="GO" id="GO:0051539">
    <property type="term" value="F:4 iron, 4 sulfur cluster binding"/>
    <property type="evidence" value="ECO:0007669"/>
    <property type="project" value="UniProtKB-KW"/>
</dbReference>